<sequence>MRNRTSSGSGLPSTTPRIISETGRPISSSILSQIPSKSQTISITSLRAEPKAEIMLEAFPKSSSGLFRLEAGWEKEEFEDPRYNIWRKAMIETLQHQIDYPLLAPPELTAMVAEDFLGE</sequence>
<proteinExistence type="predicted"/>
<feature type="compositionally biased region" description="Low complexity" evidence="1">
    <location>
        <begin position="1"/>
        <end position="16"/>
    </location>
</feature>
<organism evidence="2 3">
    <name type="scientific">Rhizophlyctis rosea</name>
    <dbReference type="NCBI Taxonomy" id="64517"/>
    <lineage>
        <taxon>Eukaryota</taxon>
        <taxon>Fungi</taxon>
        <taxon>Fungi incertae sedis</taxon>
        <taxon>Chytridiomycota</taxon>
        <taxon>Chytridiomycota incertae sedis</taxon>
        <taxon>Chytridiomycetes</taxon>
        <taxon>Rhizophlyctidales</taxon>
        <taxon>Rhizophlyctidaceae</taxon>
        <taxon>Rhizophlyctis</taxon>
    </lineage>
</organism>
<name>A0AAD5S3Y5_9FUNG</name>
<dbReference type="AlphaFoldDB" id="A0AAD5S3Y5"/>
<protein>
    <submittedName>
        <fullName evidence="2">Uncharacterized protein</fullName>
    </submittedName>
</protein>
<evidence type="ECO:0000313" key="3">
    <source>
        <dbReference type="Proteomes" id="UP001212841"/>
    </source>
</evidence>
<gene>
    <name evidence="2" type="ORF">HK097_002854</name>
</gene>
<keyword evidence="3" id="KW-1185">Reference proteome</keyword>
<dbReference type="Proteomes" id="UP001212841">
    <property type="component" value="Unassembled WGS sequence"/>
</dbReference>
<dbReference type="EMBL" id="JADGJD010001641">
    <property type="protein sequence ID" value="KAJ3039362.1"/>
    <property type="molecule type" value="Genomic_DNA"/>
</dbReference>
<reference evidence="2" key="1">
    <citation type="submission" date="2020-05" db="EMBL/GenBank/DDBJ databases">
        <title>Phylogenomic resolution of chytrid fungi.</title>
        <authorList>
            <person name="Stajich J.E."/>
            <person name="Amses K."/>
            <person name="Simmons R."/>
            <person name="Seto K."/>
            <person name="Myers J."/>
            <person name="Bonds A."/>
            <person name="Quandt C.A."/>
            <person name="Barry K."/>
            <person name="Liu P."/>
            <person name="Grigoriev I."/>
            <person name="Longcore J.E."/>
            <person name="James T.Y."/>
        </authorList>
    </citation>
    <scope>NUCLEOTIDE SEQUENCE</scope>
    <source>
        <strain evidence="2">JEL0318</strain>
    </source>
</reference>
<feature type="region of interest" description="Disordered" evidence="1">
    <location>
        <begin position="1"/>
        <end position="23"/>
    </location>
</feature>
<comment type="caution">
    <text evidence="2">The sequence shown here is derived from an EMBL/GenBank/DDBJ whole genome shotgun (WGS) entry which is preliminary data.</text>
</comment>
<accession>A0AAD5S3Y5</accession>
<evidence type="ECO:0000256" key="1">
    <source>
        <dbReference type="SAM" id="MobiDB-lite"/>
    </source>
</evidence>
<evidence type="ECO:0000313" key="2">
    <source>
        <dbReference type="EMBL" id="KAJ3039362.1"/>
    </source>
</evidence>